<gene>
    <name evidence="1" type="ORF">EKO27_g6805</name>
</gene>
<comment type="caution">
    <text evidence="1">The sequence shown here is derived from an EMBL/GenBank/DDBJ whole genome shotgun (WGS) entry which is preliminary data.</text>
</comment>
<name>A0A439D1G6_9PEZI</name>
<reference evidence="1 2" key="1">
    <citation type="submission" date="2018-12" db="EMBL/GenBank/DDBJ databases">
        <title>Draft genome sequence of Xylaria grammica IHI A82.</title>
        <authorList>
            <person name="Buettner E."/>
            <person name="Kellner H."/>
        </authorList>
    </citation>
    <scope>NUCLEOTIDE SEQUENCE [LARGE SCALE GENOMIC DNA]</scope>
    <source>
        <strain evidence="1 2">IHI A82</strain>
    </source>
</reference>
<dbReference type="EMBL" id="RYZI01000208">
    <property type="protein sequence ID" value="RWA08289.1"/>
    <property type="molecule type" value="Genomic_DNA"/>
</dbReference>
<organism evidence="1 2">
    <name type="scientific">Xylaria grammica</name>
    <dbReference type="NCBI Taxonomy" id="363999"/>
    <lineage>
        <taxon>Eukaryota</taxon>
        <taxon>Fungi</taxon>
        <taxon>Dikarya</taxon>
        <taxon>Ascomycota</taxon>
        <taxon>Pezizomycotina</taxon>
        <taxon>Sordariomycetes</taxon>
        <taxon>Xylariomycetidae</taxon>
        <taxon>Xylariales</taxon>
        <taxon>Xylariaceae</taxon>
        <taxon>Xylaria</taxon>
    </lineage>
</organism>
<accession>A0A439D1G6</accession>
<keyword evidence="2" id="KW-1185">Reference proteome</keyword>
<sequence length="387" mass="42981">MADHNSRITSVAIPRPSIGPYVANSQRRAPSAAGAGGGWLEIWSDSALMRFEDNADPHMCGSLYPIAVDVREKSYTELEIKIQISSASLLNTRLELYGENDTATKVIATVAPEQSFPALGLHPVRVMVSPPWARQDIPWGLAGNITWKLRNLETGSLMGLNSSRLEIYALTGTVPKFFRDRVPVELLRRVVLPRRTWTSSDTWERYCCLLVFQHFAFRYDVRGGVARYHVPKAGTFQLARYLHDIGSRGVVNCYDQAAAMQIFLALSPTTPEVHWMFMEPFGFIRTTVLVGRGACNNPMYERNGTAPVLGRTSPDRRCFGNHAFVRVGPAAPDTKILDACCGPHTGHENLDRYIQNSIDPRCRNVGLNGRATDVAPVPDAVQRLLMA</sequence>
<evidence type="ECO:0000313" key="1">
    <source>
        <dbReference type="EMBL" id="RWA08289.1"/>
    </source>
</evidence>
<dbReference type="Proteomes" id="UP000286045">
    <property type="component" value="Unassembled WGS sequence"/>
</dbReference>
<evidence type="ECO:0000313" key="2">
    <source>
        <dbReference type="Proteomes" id="UP000286045"/>
    </source>
</evidence>
<proteinExistence type="predicted"/>
<dbReference type="AlphaFoldDB" id="A0A439D1G6"/>
<protein>
    <submittedName>
        <fullName evidence="1">Uncharacterized protein</fullName>
    </submittedName>
</protein>